<keyword evidence="4" id="KW-1185">Reference proteome</keyword>
<dbReference type="SUPFAM" id="SSF48403">
    <property type="entry name" value="Ankyrin repeat"/>
    <property type="match status" value="1"/>
</dbReference>
<organism evidence="3 4">
    <name type="scientific">Trichomalopsis sarcophagae</name>
    <dbReference type="NCBI Taxonomy" id="543379"/>
    <lineage>
        <taxon>Eukaryota</taxon>
        <taxon>Metazoa</taxon>
        <taxon>Ecdysozoa</taxon>
        <taxon>Arthropoda</taxon>
        <taxon>Hexapoda</taxon>
        <taxon>Insecta</taxon>
        <taxon>Pterygota</taxon>
        <taxon>Neoptera</taxon>
        <taxon>Endopterygota</taxon>
        <taxon>Hymenoptera</taxon>
        <taxon>Apocrita</taxon>
        <taxon>Proctotrupomorpha</taxon>
        <taxon>Chalcidoidea</taxon>
        <taxon>Pteromalidae</taxon>
        <taxon>Pteromalinae</taxon>
        <taxon>Trichomalopsis</taxon>
    </lineage>
</organism>
<dbReference type="PANTHER" id="PTHR24118">
    <property type="entry name" value="POTE ANKYRIN DOMAIN"/>
    <property type="match status" value="1"/>
</dbReference>
<comment type="caution">
    <text evidence="3">The sequence shown here is derived from an EMBL/GenBank/DDBJ whole genome shotgun (WGS) entry which is preliminary data.</text>
</comment>
<dbReference type="PROSITE" id="PS50297">
    <property type="entry name" value="ANK_REP_REGION"/>
    <property type="match status" value="1"/>
</dbReference>
<protein>
    <submittedName>
        <fullName evidence="3">Uncharacterized protein</fullName>
    </submittedName>
</protein>
<sequence length="352" mass="40014">CSLRWPSLAVFLNNCLLCPFFDLLEKKVEKLVHQAVFVPRSSDAFLQTWPNRAPVKVPRQRFSDETSRSLTLRAESGQGRGKQLVCSQSHDKSNINYERAPDTDQRLIDDSQLPFNPQLCLSVTTLHQTRCKMSSGDTPVHLAMRKFGSGRGWDIRFVQVLLNHFKNDNFINSRSSSGEIPLHLAVANPKCTFELIELLLNHGADVNVRDAWSRTAYQAYCYAISNDSRELSPAWLMMLQSNEHQRSLLHEACMLHDFDAAFELLSHGADVNANDDYGLSPMFYALNVSGDVKKRKGSTFRLLLEYGADTDELIRYSRNCLNREALLGILKILYEMQHRTCVCPRKRSLSAA</sequence>
<dbReference type="PANTHER" id="PTHR24118:SF100">
    <property type="entry name" value="FYVE-TYPE DOMAIN-CONTAINING PROTEIN"/>
    <property type="match status" value="1"/>
</dbReference>
<dbReference type="InterPro" id="IPR002110">
    <property type="entry name" value="Ankyrin_rpt"/>
</dbReference>
<gene>
    <name evidence="3" type="ORF">TSAR_002797</name>
</gene>
<dbReference type="PROSITE" id="PS50088">
    <property type="entry name" value="ANK_REPEAT"/>
    <property type="match status" value="2"/>
</dbReference>
<dbReference type="EMBL" id="NNAY01003593">
    <property type="protein sequence ID" value="OXU19133.1"/>
    <property type="molecule type" value="Genomic_DNA"/>
</dbReference>
<dbReference type="InterPro" id="IPR036770">
    <property type="entry name" value="Ankyrin_rpt-contain_sf"/>
</dbReference>
<dbReference type="Pfam" id="PF00023">
    <property type="entry name" value="Ank"/>
    <property type="match status" value="1"/>
</dbReference>
<dbReference type="SMART" id="SM00248">
    <property type="entry name" value="ANK"/>
    <property type="match status" value="4"/>
</dbReference>
<dbReference type="STRING" id="543379.A0A232EL96"/>
<evidence type="ECO:0000313" key="4">
    <source>
        <dbReference type="Proteomes" id="UP000215335"/>
    </source>
</evidence>
<dbReference type="AlphaFoldDB" id="A0A232EL96"/>
<dbReference type="Pfam" id="PF12796">
    <property type="entry name" value="Ank_2"/>
    <property type="match status" value="1"/>
</dbReference>
<keyword evidence="1" id="KW-0040">ANK repeat</keyword>
<evidence type="ECO:0000313" key="3">
    <source>
        <dbReference type="EMBL" id="OXU19133.1"/>
    </source>
</evidence>
<keyword evidence="2" id="KW-0732">Signal</keyword>
<accession>A0A232EL96</accession>
<dbReference type="Proteomes" id="UP000215335">
    <property type="component" value="Unassembled WGS sequence"/>
</dbReference>
<evidence type="ECO:0000256" key="2">
    <source>
        <dbReference type="SAM" id="SignalP"/>
    </source>
</evidence>
<feature type="repeat" description="ANK" evidence="1">
    <location>
        <begin position="177"/>
        <end position="211"/>
    </location>
</feature>
<evidence type="ECO:0000256" key="1">
    <source>
        <dbReference type="PROSITE-ProRule" id="PRU00023"/>
    </source>
</evidence>
<reference evidence="3 4" key="1">
    <citation type="journal article" date="2017" name="Curr. Biol.">
        <title>The Evolution of Venom by Co-option of Single-Copy Genes.</title>
        <authorList>
            <person name="Martinson E.O."/>
            <person name="Mrinalini"/>
            <person name="Kelkar Y.D."/>
            <person name="Chang C.H."/>
            <person name="Werren J.H."/>
        </authorList>
    </citation>
    <scope>NUCLEOTIDE SEQUENCE [LARGE SCALE GENOMIC DNA]</scope>
    <source>
        <strain evidence="3 4">Alberta</strain>
        <tissue evidence="3">Whole body</tissue>
    </source>
</reference>
<name>A0A232EL96_9HYME</name>
<proteinExistence type="predicted"/>
<feature type="signal peptide" evidence="2">
    <location>
        <begin position="1"/>
        <end position="17"/>
    </location>
</feature>
<dbReference type="Gene3D" id="1.25.40.20">
    <property type="entry name" value="Ankyrin repeat-containing domain"/>
    <property type="match status" value="2"/>
</dbReference>
<feature type="non-terminal residue" evidence="3">
    <location>
        <position position="1"/>
    </location>
</feature>
<feature type="chain" id="PRO_5013302832" evidence="2">
    <location>
        <begin position="18"/>
        <end position="352"/>
    </location>
</feature>
<feature type="repeat" description="ANK" evidence="1">
    <location>
        <begin position="244"/>
        <end position="276"/>
    </location>
</feature>